<evidence type="ECO:0000313" key="1">
    <source>
        <dbReference type="EMBL" id="MFM9413339.1"/>
    </source>
</evidence>
<dbReference type="EMBL" id="JBJUVG010000003">
    <property type="protein sequence ID" value="MFM9413339.1"/>
    <property type="molecule type" value="Genomic_DNA"/>
</dbReference>
<dbReference type="InterPro" id="IPR049254">
    <property type="entry name" value="Phage_tail_terminator"/>
</dbReference>
<comment type="caution">
    <text evidence="1">The sequence shown here is derived from an EMBL/GenBank/DDBJ whole genome shotgun (WGS) entry which is preliminary data.</text>
</comment>
<accession>A0ABW9GZW5</accession>
<dbReference type="RefSeq" id="WP_408977113.1">
    <property type="nucleotide sequence ID" value="NZ_JBJUVG010000003.1"/>
</dbReference>
<dbReference type="Pfam" id="PF20765">
    <property type="entry name" value="Phage_tail_terminator_8"/>
    <property type="match status" value="1"/>
</dbReference>
<gene>
    <name evidence="1" type="ORF">ACKQTC_03050</name>
</gene>
<organism evidence="1 2">
    <name type="scientific">Peptococcus simiae</name>
    <dbReference type="NCBI Taxonomy" id="1643805"/>
    <lineage>
        <taxon>Bacteria</taxon>
        <taxon>Bacillati</taxon>
        <taxon>Bacillota</taxon>
        <taxon>Clostridia</taxon>
        <taxon>Eubacteriales</taxon>
        <taxon>Peptococcaceae</taxon>
        <taxon>Peptococcus</taxon>
    </lineage>
</organism>
<protein>
    <submittedName>
        <fullName evidence="1">DUF6838 family protein</fullName>
    </submittedName>
</protein>
<sequence length="144" mass="16481">MLEKLIIAVQESLEEAFGLPIHGKAVEEGLKLPALFVSLLPITTTPFLDKKGMHRLTIAVDYVDDDMTAREMAGVHAKLFKALRYVQDADGHLHRGWDIRQTTTEENVPQMVVSYSVVFDQDKDIEYVERLLQSQYMKKEQTDM</sequence>
<name>A0ABW9GZW5_9FIRM</name>
<dbReference type="Proteomes" id="UP001631949">
    <property type="component" value="Unassembled WGS sequence"/>
</dbReference>
<proteinExistence type="predicted"/>
<reference evidence="1 2" key="1">
    <citation type="journal article" date="2016" name="Int. J. Syst. Evol. Microbiol.">
        <title>Peptococcus simiae sp. nov., isolated from rhesus macaque faeces and emended description of the genus Peptococcus.</title>
        <authorList>
            <person name="Shkoporov A.N."/>
            <person name="Efimov B.A."/>
            <person name="Kondova I."/>
            <person name="Ouwerling B."/>
            <person name="Chaplin A.V."/>
            <person name="Shcherbakova V.A."/>
            <person name="Langermans J.A.M."/>
        </authorList>
    </citation>
    <scope>NUCLEOTIDE SEQUENCE [LARGE SCALE GENOMIC DNA]</scope>
    <source>
        <strain evidence="1 2">M108</strain>
    </source>
</reference>
<evidence type="ECO:0000313" key="2">
    <source>
        <dbReference type="Proteomes" id="UP001631949"/>
    </source>
</evidence>
<keyword evidence="2" id="KW-1185">Reference proteome</keyword>